<reference evidence="1" key="1">
    <citation type="submission" date="2021-02" db="EMBL/GenBank/DDBJ databases">
        <authorList>
            <person name="Nowell W R."/>
        </authorList>
    </citation>
    <scope>NUCLEOTIDE SEQUENCE</scope>
    <source>
        <strain evidence="1">Ploen Becks lab</strain>
    </source>
</reference>
<proteinExistence type="predicted"/>
<dbReference type="GO" id="GO:0003676">
    <property type="term" value="F:nucleic acid binding"/>
    <property type="evidence" value="ECO:0007669"/>
    <property type="project" value="InterPro"/>
</dbReference>
<dbReference type="InterPro" id="IPR036397">
    <property type="entry name" value="RNaseH_sf"/>
</dbReference>
<name>A0A813QCC2_9BILA</name>
<comment type="caution">
    <text evidence="1">The sequence shown here is derived from an EMBL/GenBank/DDBJ whole genome shotgun (WGS) entry which is preliminary data.</text>
</comment>
<dbReference type="Gene3D" id="3.30.420.10">
    <property type="entry name" value="Ribonuclease H-like superfamily/Ribonuclease H"/>
    <property type="match status" value="1"/>
</dbReference>
<gene>
    <name evidence="1" type="ORF">OXX778_LOCUS4629</name>
</gene>
<accession>A0A813QCC2</accession>
<dbReference type="EMBL" id="CAJNOC010000464">
    <property type="protein sequence ID" value="CAF0764808.1"/>
    <property type="molecule type" value="Genomic_DNA"/>
</dbReference>
<keyword evidence="2" id="KW-1185">Reference proteome</keyword>
<protein>
    <submittedName>
        <fullName evidence="1">Uncharacterized protein</fullName>
    </submittedName>
</protein>
<sequence>MALKQRNRATVNIWLAISARGPTEPICFKNYLNSYGYKIIIDHQIEFVDKTYETRCSLIQDNDSKHSSKKCKTFLKNQERV</sequence>
<organism evidence="1 2">
    <name type="scientific">Brachionus calyciflorus</name>
    <dbReference type="NCBI Taxonomy" id="104777"/>
    <lineage>
        <taxon>Eukaryota</taxon>
        <taxon>Metazoa</taxon>
        <taxon>Spiralia</taxon>
        <taxon>Gnathifera</taxon>
        <taxon>Rotifera</taxon>
        <taxon>Eurotatoria</taxon>
        <taxon>Monogononta</taxon>
        <taxon>Pseudotrocha</taxon>
        <taxon>Ploima</taxon>
        <taxon>Brachionidae</taxon>
        <taxon>Brachionus</taxon>
    </lineage>
</organism>
<evidence type="ECO:0000313" key="2">
    <source>
        <dbReference type="Proteomes" id="UP000663879"/>
    </source>
</evidence>
<dbReference type="OrthoDB" id="9996331at2759"/>
<dbReference type="AlphaFoldDB" id="A0A813QCC2"/>
<dbReference type="Proteomes" id="UP000663879">
    <property type="component" value="Unassembled WGS sequence"/>
</dbReference>
<evidence type="ECO:0000313" key="1">
    <source>
        <dbReference type="EMBL" id="CAF0764808.1"/>
    </source>
</evidence>